<reference evidence="3" key="1">
    <citation type="submission" date="2013-08" db="EMBL/GenBank/DDBJ databases">
        <title>Gene expansion shapes genome architecture in the human pathogen Lichtheimia corymbifera: an evolutionary genomics analysis in the ancient terrestrial Mucorales (Mucoromycotina).</title>
        <authorList>
            <person name="Schwartze V.U."/>
            <person name="Winter S."/>
            <person name="Shelest E."/>
            <person name="Marcet-Houben M."/>
            <person name="Horn F."/>
            <person name="Wehner S."/>
            <person name="Hoffmann K."/>
            <person name="Riege K."/>
            <person name="Sammeth M."/>
            <person name="Nowrousian M."/>
            <person name="Valiante V."/>
            <person name="Linde J."/>
            <person name="Jacobsen I.D."/>
            <person name="Marz M."/>
            <person name="Brakhage A.A."/>
            <person name="Gabaldon T."/>
            <person name="Bocker S."/>
            <person name="Voigt K."/>
        </authorList>
    </citation>
    <scope>NUCLEOTIDE SEQUENCE [LARGE SCALE GENOMIC DNA]</scope>
    <source>
        <strain evidence="3">FSU 9682</strain>
    </source>
</reference>
<dbReference type="InterPro" id="IPR050300">
    <property type="entry name" value="GDXG_lipolytic_enzyme"/>
</dbReference>
<sequence length="319" mass="35190">MTTIRLEPSIEALLKVTPPVDVTDYKAIRQQMKDTSMVPQEYISSMLEEEKYIPTRAGDNLRLVITRPAHLTDEDEALPVILHIHGGGWAAGCPEGYIPMRSTFTNDARAIVISIDYSLSPEVQHPVALEECFDTLEWVLNQGNALLRANTSKIAVVGDSAGGNLAAALCLLAKQRGLENAIQFAALLYPVMDANFDTESYHQFGKKEGYLLSSEGMQWFWDQYVPNHEDRQNPLVSPLQASVDELRGLPRTMIITGEADVLRDEAEAYARKLLAAGVPVVATRYLGAIHGFCSFADVSPTGKSAVRHIVQEIKHTWAA</sequence>
<dbReference type="AlphaFoldDB" id="A0A068S6M6"/>
<evidence type="ECO:0000313" key="3">
    <source>
        <dbReference type="EMBL" id="CDH57944.1"/>
    </source>
</evidence>
<name>A0A068S6M6_9FUNG</name>
<dbReference type="VEuPathDB" id="FungiDB:LCOR_08826.1"/>
<evidence type="ECO:0000313" key="4">
    <source>
        <dbReference type="Proteomes" id="UP000027586"/>
    </source>
</evidence>
<organism evidence="3 4">
    <name type="scientific">Lichtheimia corymbifera JMRC:FSU:9682</name>
    <dbReference type="NCBI Taxonomy" id="1263082"/>
    <lineage>
        <taxon>Eukaryota</taxon>
        <taxon>Fungi</taxon>
        <taxon>Fungi incertae sedis</taxon>
        <taxon>Mucoromycota</taxon>
        <taxon>Mucoromycotina</taxon>
        <taxon>Mucoromycetes</taxon>
        <taxon>Mucorales</taxon>
        <taxon>Lichtheimiaceae</taxon>
        <taxon>Lichtheimia</taxon>
    </lineage>
</organism>
<dbReference type="Gene3D" id="3.40.50.1820">
    <property type="entry name" value="alpha/beta hydrolase"/>
    <property type="match status" value="1"/>
</dbReference>
<keyword evidence="4" id="KW-1185">Reference proteome</keyword>
<accession>A0A068S6M6</accession>
<protein>
    <submittedName>
        <fullName evidence="3">Lipase</fullName>
    </submittedName>
</protein>
<dbReference type="InterPro" id="IPR029058">
    <property type="entry name" value="AB_hydrolase_fold"/>
</dbReference>
<proteinExistence type="predicted"/>
<dbReference type="OrthoDB" id="408631at2759"/>
<gene>
    <name evidence="3" type="ORF">LCOR_08826.1</name>
</gene>
<dbReference type="PANTHER" id="PTHR48081">
    <property type="entry name" value="AB HYDROLASE SUPERFAMILY PROTEIN C4A8.06C"/>
    <property type="match status" value="1"/>
</dbReference>
<keyword evidence="1" id="KW-0378">Hydrolase</keyword>
<comment type="caution">
    <text evidence="3">The sequence shown here is derived from an EMBL/GenBank/DDBJ whole genome shotgun (WGS) entry which is preliminary data.</text>
</comment>
<feature type="domain" description="Alpha/beta hydrolase fold-3" evidence="2">
    <location>
        <begin position="81"/>
        <end position="293"/>
    </location>
</feature>
<dbReference type="Pfam" id="PF07859">
    <property type="entry name" value="Abhydrolase_3"/>
    <property type="match status" value="1"/>
</dbReference>
<dbReference type="STRING" id="1263082.A0A068S6M6"/>
<dbReference type="Proteomes" id="UP000027586">
    <property type="component" value="Unassembled WGS sequence"/>
</dbReference>
<evidence type="ECO:0000256" key="1">
    <source>
        <dbReference type="ARBA" id="ARBA00022801"/>
    </source>
</evidence>
<dbReference type="GO" id="GO:0016787">
    <property type="term" value="F:hydrolase activity"/>
    <property type="evidence" value="ECO:0007669"/>
    <property type="project" value="UniProtKB-KW"/>
</dbReference>
<evidence type="ECO:0000259" key="2">
    <source>
        <dbReference type="Pfam" id="PF07859"/>
    </source>
</evidence>
<dbReference type="SUPFAM" id="SSF53474">
    <property type="entry name" value="alpha/beta-Hydrolases"/>
    <property type="match status" value="1"/>
</dbReference>
<dbReference type="EMBL" id="CBTN010000051">
    <property type="protein sequence ID" value="CDH57944.1"/>
    <property type="molecule type" value="Genomic_DNA"/>
</dbReference>
<dbReference type="InterPro" id="IPR013094">
    <property type="entry name" value="AB_hydrolase_3"/>
</dbReference>
<dbReference type="PANTHER" id="PTHR48081:SF8">
    <property type="entry name" value="ALPHA_BETA HYDROLASE FOLD-3 DOMAIN-CONTAINING PROTEIN-RELATED"/>
    <property type="match status" value="1"/>
</dbReference>